<evidence type="ECO:0000256" key="2">
    <source>
        <dbReference type="SAM" id="MobiDB-lite"/>
    </source>
</evidence>
<keyword evidence="1" id="KW-0175">Coiled coil</keyword>
<feature type="region of interest" description="Disordered" evidence="2">
    <location>
        <begin position="149"/>
        <end position="185"/>
    </location>
</feature>
<evidence type="ECO:0000313" key="3">
    <source>
        <dbReference type="EMBL" id="KAK1920915.1"/>
    </source>
</evidence>
<gene>
    <name evidence="3" type="ORF">DB88DRAFT_501494</name>
</gene>
<organism evidence="3 4">
    <name type="scientific">Papiliotrema laurentii</name>
    <name type="common">Cryptococcus laurentii</name>
    <dbReference type="NCBI Taxonomy" id="5418"/>
    <lineage>
        <taxon>Eukaryota</taxon>
        <taxon>Fungi</taxon>
        <taxon>Dikarya</taxon>
        <taxon>Basidiomycota</taxon>
        <taxon>Agaricomycotina</taxon>
        <taxon>Tremellomycetes</taxon>
        <taxon>Tremellales</taxon>
        <taxon>Rhynchogastremaceae</taxon>
        <taxon>Papiliotrema</taxon>
    </lineage>
</organism>
<feature type="coiled-coil region" evidence="1">
    <location>
        <begin position="24"/>
        <end position="58"/>
    </location>
</feature>
<reference evidence="3" key="1">
    <citation type="submission" date="2023-02" db="EMBL/GenBank/DDBJ databases">
        <title>Identification and recombinant expression of a fungal hydrolase from Papiliotrema laurentii that hydrolyzes apple cutin and clears colloidal polyester polyurethane.</title>
        <authorList>
            <consortium name="DOE Joint Genome Institute"/>
            <person name="Roman V.A."/>
            <person name="Bojanowski C."/>
            <person name="Crable B.R."/>
            <person name="Wagner D.N."/>
            <person name="Hung C.S."/>
            <person name="Nadeau L.J."/>
            <person name="Schratz L."/>
            <person name="Haridas S."/>
            <person name="Pangilinan J."/>
            <person name="Lipzen A."/>
            <person name="Na H."/>
            <person name="Yan M."/>
            <person name="Ng V."/>
            <person name="Grigoriev I.V."/>
            <person name="Spatafora J.W."/>
            <person name="Barlow D."/>
            <person name="Biffinger J."/>
            <person name="Kelley-Loughnane N."/>
            <person name="Varaljay V.A."/>
            <person name="Crookes-Goodson W.J."/>
        </authorList>
    </citation>
    <scope>NUCLEOTIDE SEQUENCE</scope>
    <source>
        <strain evidence="3">5307AH</strain>
    </source>
</reference>
<comment type="caution">
    <text evidence="3">The sequence shown here is derived from an EMBL/GenBank/DDBJ whole genome shotgun (WGS) entry which is preliminary data.</text>
</comment>
<proteinExistence type="predicted"/>
<evidence type="ECO:0000256" key="1">
    <source>
        <dbReference type="SAM" id="Coils"/>
    </source>
</evidence>
<sequence length="200" mass="22660">MVRGRRIDKTLVASRALTQQRDYRARKADRMKRLEDENAQLVEQNKRLREKVEELEWALHQRMGGLSREGMNIVDLAKADLRRAMERLDEIQAPIPPAPHLPALTPPVQDLDEPISVRHIASGGTYSGPMANGSEPCCKGDVRVGCRPPLSHHSPRSPEAYSRGQDLHSRPSPKRYTYPESNEREEECCLGLISCEPFTE</sequence>
<evidence type="ECO:0000313" key="4">
    <source>
        <dbReference type="Proteomes" id="UP001182556"/>
    </source>
</evidence>
<dbReference type="EMBL" id="JAODAN010000012">
    <property type="protein sequence ID" value="KAK1920915.1"/>
    <property type="molecule type" value="Genomic_DNA"/>
</dbReference>
<dbReference type="AlphaFoldDB" id="A0AAD9CSZ1"/>
<evidence type="ECO:0008006" key="5">
    <source>
        <dbReference type="Google" id="ProtNLM"/>
    </source>
</evidence>
<protein>
    <recommendedName>
        <fullName evidence="5">BZIP domain-containing protein</fullName>
    </recommendedName>
</protein>
<dbReference type="Proteomes" id="UP001182556">
    <property type="component" value="Unassembled WGS sequence"/>
</dbReference>
<dbReference type="CDD" id="cd14686">
    <property type="entry name" value="bZIP"/>
    <property type="match status" value="1"/>
</dbReference>
<keyword evidence="4" id="KW-1185">Reference proteome</keyword>
<accession>A0AAD9CSZ1</accession>
<name>A0AAD9CSZ1_PAPLA</name>